<proteinExistence type="predicted"/>
<dbReference type="InterPro" id="IPR009078">
    <property type="entry name" value="Ferritin-like_SF"/>
</dbReference>
<sequence>MTTTLFSPATVFKDDLAGPWSTSLSPRLAHQRIAALTRRYVTVKHLRDRLTDLPHQFQDPQPRRWHPVNWADVSSDQISGISLDTFCAILLGTINTEAPIRGYTQASRQYLEHFYPQMAKFVGGTVDATGHMISPGLWEREEKRHTPVLTMLYHRLSGKHPHSVPHSARPYTPSGNPRADLYRHGLHRIATEYGAACLYLWMMAYTTGPLQAALGELVIDEINHMTKFWGFGRWAYPNSGLGMMAGTLTHAMVKKWRQPQLQGSLIHTLRRMTAELAWEQWSLSHRLTFLYTFDQVMRVLWRWERSLTQPYLEELFGKRPSHG</sequence>
<evidence type="ECO:0000313" key="2">
    <source>
        <dbReference type="Proteomes" id="UP000185557"/>
    </source>
</evidence>
<organism evidence="1 2">
    <name type="scientific">Phormidium tenue NIES-30</name>
    <dbReference type="NCBI Taxonomy" id="549789"/>
    <lineage>
        <taxon>Bacteria</taxon>
        <taxon>Bacillati</taxon>
        <taxon>Cyanobacteriota</taxon>
        <taxon>Cyanophyceae</taxon>
        <taxon>Oscillatoriophycideae</taxon>
        <taxon>Oscillatoriales</taxon>
        <taxon>Oscillatoriaceae</taxon>
        <taxon>Phormidium</taxon>
    </lineage>
</organism>
<dbReference type="AlphaFoldDB" id="A0A1U7J4H9"/>
<reference evidence="1 2" key="1">
    <citation type="submission" date="2016-11" db="EMBL/GenBank/DDBJ databases">
        <title>Draft Genome Sequences of Nine Cyanobacterial Strains from Diverse Habitats.</title>
        <authorList>
            <person name="Zhu T."/>
            <person name="Hou S."/>
            <person name="Lu X."/>
            <person name="Hess W.R."/>
        </authorList>
    </citation>
    <scope>NUCLEOTIDE SEQUENCE [LARGE SCALE GENOMIC DNA]</scope>
    <source>
        <strain evidence="1 2">NIES-30</strain>
    </source>
</reference>
<dbReference type="SUPFAM" id="SSF47240">
    <property type="entry name" value="Ferritin-like"/>
    <property type="match status" value="1"/>
</dbReference>
<gene>
    <name evidence="1" type="ORF">NIES30_12955</name>
</gene>
<accession>A0A1U7J4H9</accession>
<evidence type="ECO:0000313" key="1">
    <source>
        <dbReference type="EMBL" id="OKH47378.1"/>
    </source>
</evidence>
<name>A0A1U7J4H9_9CYAN</name>
<protein>
    <recommendedName>
        <fullName evidence="3">Ferritin-like domain-containing protein</fullName>
    </recommendedName>
</protein>
<dbReference type="Proteomes" id="UP000185557">
    <property type="component" value="Unassembled WGS sequence"/>
</dbReference>
<dbReference type="OrthoDB" id="479408at2"/>
<evidence type="ECO:0008006" key="3">
    <source>
        <dbReference type="Google" id="ProtNLM"/>
    </source>
</evidence>
<comment type="caution">
    <text evidence="1">The sequence shown here is derived from an EMBL/GenBank/DDBJ whole genome shotgun (WGS) entry which is preliminary data.</text>
</comment>
<dbReference type="RefSeq" id="WP_073608855.1">
    <property type="nucleotide sequence ID" value="NZ_MRCG01000009.1"/>
</dbReference>
<dbReference type="EMBL" id="MRCG01000009">
    <property type="protein sequence ID" value="OKH47378.1"/>
    <property type="molecule type" value="Genomic_DNA"/>
</dbReference>
<dbReference type="STRING" id="549789.NIES30_12955"/>
<keyword evidence="2" id="KW-1185">Reference proteome</keyword>